<dbReference type="EMBL" id="AAMGGG010000003">
    <property type="protein sequence ID" value="EDH0649678.1"/>
    <property type="molecule type" value="Genomic_DNA"/>
</dbReference>
<dbReference type="Pfam" id="PF13148">
    <property type="entry name" value="DUF3987"/>
    <property type="match status" value="1"/>
</dbReference>
<accession>A0A2T6X567</accession>
<dbReference type="RefSeq" id="WP_020437638.1">
    <property type="nucleotide sequence ID" value="NZ_CP077691.1"/>
</dbReference>
<gene>
    <name evidence="2" type="ORF">DAX98_021065</name>
    <name evidence="3" type="ORF">DAY14_021410</name>
    <name evidence="1" type="ORF">TE27_08400</name>
</gene>
<reference evidence="1" key="2">
    <citation type="submission" date="2019-10" db="EMBL/GenBank/DDBJ databases">
        <authorList>
            <consortium name="GenomeTrakr network: Whole genome sequencing for foodborne pathogen traceback"/>
        </authorList>
    </citation>
    <scope>NUCLEOTIDE SEQUENCE</scope>
    <source>
        <strain evidence="1">FDA00002041</strain>
    </source>
</reference>
<dbReference type="EMBL" id="CP077693">
    <property type="protein sequence ID" value="QXR49163.1"/>
    <property type="molecule type" value="Genomic_DNA"/>
</dbReference>
<dbReference type="AlphaFoldDB" id="A0A2T6X567"/>
<proteinExistence type="predicted"/>
<dbReference type="InterPro" id="IPR025048">
    <property type="entry name" value="DUF3987"/>
</dbReference>
<dbReference type="EMBL" id="CP077691">
    <property type="protein sequence ID" value="QXR39704.1"/>
    <property type="molecule type" value="Genomic_DNA"/>
</dbReference>
<evidence type="ECO:0000313" key="3">
    <source>
        <dbReference type="EMBL" id="QXR49163.1"/>
    </source>
</evidence>
<protein>
    <submittedName>
        <fullName evidence="1">DUF3987 domain-containing protein</fullName>
    </submittedName>
</protein>
<organism evidence="1">
    <name type="scientific">Salmonella enterica I</name>
    <dbReference type="NCBI Taxonomy" id="59201"/>
    <lineage>
        <taxon>Bacteria</taxon>
        <taxon>Pseudomonadati</taxon>
        <taxon>Pseudomonadota</taxon>
        <taxon>Gammaproteobacteria</taxon>
        <taxon>Enterobacterales</taxon>
        <taxon>Enterobacteriaceae</taxon>
        <taxon>Salmonella</taxon>
    </lineage>
</organism>
<evidence type="ECO:0000313" key="2">
    <source>
        <dbReference type="EMBL" id="QXR39704.1"/>
    </source>
</evidence>
<name>A0A2T6X567_SALET</name>
<reference evidence="2" key="3">
    <citation type="submission" date="2021-05" db="EMBL/GenBank/DDBJ databases">
        <title>Whole genome sequencing of cultured pathogen.</title>
        <authorList>
            <person name="Hoffmann M."/>
            <person name="Balkey M."/>
            <person name="Luo Y."/>
        </authorList>
    </citation>
    <scope>NUCLEOTIDE SEQUENCE</scope>
    <source>
        <strain evidence="3">CFSAN058605</strain>
        <strain evidence="2">CFSAN058620</strain>
    </source>
</reference>
<sequence length="563" mass="64216">MNDIYETINKIANANKKRENQSGYPVDKFPPVMSELIDTLHDDSQIPMEIIGNAVLAAASMACQSLVDLELSHNTTPELCSLYLLTLAESGEGKTTINKQVMAPFYEFMDELYADYEHRLSKYKGEVELWRIKKKVLEREVSSAYKHPDEEEGESVEEKEKKVRLHIDNEPQKPKRLTLIYEDTTLKALTDGMDVCSHGGLISDEAIIFFKGYTNDKFGILNKGWEGGVYAHKRADGTDTLIKPCLTVSLMTQPRVAKDYFRKGEGIAKDVGFLARFLFSEAKSTIGNRTDNTDFSRSRKCLNIFHDRIRALLSQQKEYITSNKFSKKTLTLSAKALAVKKQFGNEINDKIGLESSHIKEILSKSGTNAARIAAIFHCFNDNSNNEISPEHMTDACDIMRWYNEQAKKLFYFTSEDYQFEMDVKEIYFWLEKRFMHNKFIPIEFNTLRQYAPNKFRSTGRLKVIFDQLVAQNLVVYAQTRPGGCVYILPVLSRNIISQSGNFYYTNPSDSVAAQQAVLLSSGVFVPAQPQPGTENTLLNKPFFQFKTSRDIHGRLRNVNINSR</sequence>
<reference evidence="2" key="1">
    <citation type="submission" date="2018-04" db="EMBL/GenBank/DDBJ databases">
        <authorList>
            <person name="Bell R."/>
        </authorList>
    </citation>
    <scope>NUCLEOTIDE SEQUENCE</scope>
    <source>
        <strain evidence="3">CFSAN058605</strain>
        <strain evidence="2">CFSAN058620</strain>
    </source>
</reference>
<evidence type="ECO:0000313" key="1">
    <source>
        <dbReference type="EMBL" id="EDH0649678.1"/>
    </source>
</evidence>